<dbReference type="SUPFAM" id="SSF52172">
    <property type="entry name" value="CheY-like"/>
    <property type="match status" value="1"/>
</dbReference>
<evidence type="ECO:0000256" key="5">
    <source>
        <dbReference type="PROSITE-ProRule" id="PRU00169"/>
    </source>
</evidence>
<keyword evidence="3 8" id="KW-0238">DNA-binding</keyword>
<dbReference type="InterPro" id="IPR001789">
    <property type="entry name" value="Sig_transdc_resp-reg_receiver"/>
</dbReference>
<dbReference type="PROSITE" id="PS50110">
    <property type="entry name" value="RESPONSE_REGULATORY"/>
    <property type="match status" value="1"/>
</dbReference>
<dbReference type="InterPro" id="IPR058245">
    <property type="entry name" value="NreC/VraR/RcsB-like_REC"/>
</dbReference>
<dbReference type="PANTHER" id="PTHR43214:SF24">
    <property type="entry name" value="TRANSCRIPTIONAL REGULATORY PROTEIN NARL-RELATED"/>
    <property type="match status" value="1"/>
</dbReference>
<keyword evidence="2" id="KW-0805">Transcription regulation</keyword>
<evidence type="ECO:0000259" key="7">
    <source>
        <dbReference type="PROSITE" id="PS50110"/>
    </source>
</evidence>
<dbReference type="Proteomes" id="UP000316659">
    <property type="component" value="Unassembled WGS sequence"/>
</dbReference>
<dbReference type="Pfam" id="PF00072">
    <property type="entry name" value="Response_reg"/>
    <property type="match status" value="1"/>
</dbReference>
<evidence type="ECO:0000259" key="6">
    <source>
        <dbReference type="PROSITE" id="PS50043"/>
    </source>
</evidence>
<dbReference type="CDD" id="cd17535">
    <property type="entry name" value="REC_NarL-like"/>
    <property type="match status" value="1"/>
</dbReference>
<dbReference type="InterPro" id="IPR000792">
    <property type="entry name" value="Tscrpt_reg_LuxR_C"/>
</dbReference>
<dbReference type="GO" id="GO:0000160">
    <property type="term" value="P:phosphorelay signal transduction system"/>
    <property type="evidence" value="ECO:0007669"/>
    <property type="project" value="InterPro"/>
</dbReference>
<dbReference type="Gene3D" id="3.40.50.2300">
    <property type="match status" value="1"/>
</dbReference>
<feature type="modified residue" description="4-aspartylphosphate" evidence="5">
    <location>
        <position position="61"/>
    </location>
</feature>
<dbReference type="GO" id="GO:0003677">
    <property type="term" value="F:DNA binding"/>
    <property type="evidence" value="ECO:0007669"/>
    <property type="project" value="UniProtKB-KW"/>
</dbReference>
<feature type="domain" description="Response regulatory" evidence="7">
    <location>
        <begin position="10"/>
        <end position="136"/>
    </location>
</feature>
<gene>
    <name evidence="8" type="ORF">CCE02nite_08480</name>
</gene>
<comment type="caution">
    <text evidence="8">The sequence shown here is derived from an EMBL/GenBank/DDBJ whole genome shotgun (WGS) entry which is preliminary data.</text>
</comment>
<dbReference type="GO" id="GO:0006355">
    <property type="term" value="P:regulation of DNA-templated transcription"/>
    <property type="evidence" value="ECO:0007669"/>
    <property type="project" value="InterPro"/>
</dbReference>
<dbReference type="PRINTS" id="PR00038">
    <property type="entry name" value="HTHLUXR"/>
</dbReference>
<evidence type="ECO:0000256" key="2">
    <source>
        <dbReference type="ARBA" id="ARBA00023015"/>
    </source>
</evidence>
<dbReference type="CDD" id="cd06170">
    <property type="entry name" value="LuxR_C_like"/>
    <property type="match status" value="1"/>
</dbReference>
<dbReference type="PANTHER" id="PTHR43214">
    <property type="entry name" value="TWO-COMPONENT RESPONSE REGULATOR"/>
    <property type="match status" value="1"/>
</dbReference>
<dbReference type="InterPro" id="IPR039420">
    <property type="entry name" value="WalR-like"/>
</dbReference>
<evidence type="ECO:0000256" key="4">
    <source>
        <dbReference type="ARBA" id="ARBA00023163"/>
    </source>
</evidence>
<dbReference type="PROSITE" id="PS00622">
    <property type="entry name" value="HTH_LUXR_1"/>
    <property type="match status" value="1"/>
</dbReference>
<dbReference type="SUPFAM" id="SSF46894">
    <property type="entry name" value="C-terminal effector domain of the bipartite response regulators"/>
    <property type="match status" value="1"/>
</dbReference>
<evidence type="ECO:0000256" key="3">
    <source>
        <dbReference type="ARBA" id="ARBA00023125"/>
    </source>
</evidence>
<evidence type="ECO:0000313" key="9">
    <source>
        <dbReference type="Proteomes" id="UP000316659"/>
    </source>
</evidence>
<dbReference type="AlphaFoldDB" id="A0A4Y4DU15"/>
<dbReference type="InterPro" id="IPR016032">
    <property type="entry name" value="Sig_transdc_resp-reg_C-effctor"/>
</dbReference>
<dbReference type="SMART" id="SM00421">
    <property type="entry name" value="HTH_LUXR"/>
    <property type="match status" value="1"/>
</dbReference>
<dbReference type="InterPro" id="IPR011006">
    <property type="entry name" value="CheY-like_superfamily"/>
</dbReference>
<dbReference type="RefSeq" id="WP_141388466.1">
    <property type="nucleotide sequence ID" value="NZ_BJNZ01000004.1"/>
</dbReference>
<reference evidence="8 9" key="1">
    <citation type="submission" date="2019-06" db="EMBL/GenBank/DDBJ databases">
        <title>Whole genome shotgun sequence of Cellulosimicrobium cellulans NBRC 15516.</title>
        <authorList>
            <person name="Hosoyama A."/>
            <person name="Uohara A."/>
            <person name="Ohji S."/>
            <person name="Ichikawa N."/>
        </authorList>
    </citation>
    <scope>NUCLEOTIDE SEQUENCE [LARGE SCALE GENOMIC DNA]</scope>
    <source>
        <strain evidence="8 9">NBRC 15516</strain>
    </source>
</reference>
<evidence type="ECO:0000256" key="1">
    <source>
        <dbReference type="ARBA" id="ARBA00022553"/>
    </source>
</evidence>
<protein>
    <submittedName>
        <fullName evidence="8">DNA-binding response regulator</fullName>
    </submittedName>
</protein>
<feature type="domain" description="HTH luxR-type" evidence="6">
    <location>
        <begin position="153"/>
        <end position="218"/>
    </location>
</feature>
<proteinExistence type="predicted"/>
<accession>A0A4Y4DU15</accession>
<dbReference type="PROSITE" id="PS50043">
    <property type="entry name" value="HTH_LUXR_2"/>
    <property type="match status" value="1"/>
</dbReference>
<name>A0A4Y4DU15_CELCE</name>
<keyword evidence="1 5" id="KW-0597">Phosphoprotein</keyword>
<dbReference type="EMBL" id="BJNZ01000004">
    <property type="protein sequence ID" value="GED08849.1"/>
    <property type="molecule type" value="Genomic_DNA"/>
</dbReference>
<evidence type="ECO:0000313" key="8">
    <source>
        <dbReference type="EMBL" id="GED08849.1"/>
    </source>
</evidence>
<sequence length="223" mass="22882">MSPAGNGVVRVLVVDDHPVVRSGIIGMLAAEPDLEVVGEAGDGERAVALAGELAPDVVLMDLRMPVLDGVGATAAIVGAPGRGAGRSGAASPPRVVVLTTYETDADILRAVEAGATGYLLKDTPRDELVAGVRAAARGQTVLAPSVATRLVTSVRGTDRLTDREIEVLRLVARGLSNAAVGSELFITEATVKTHLLRAFAKLGVDDRTAAVTVAMQRGFLTGT</sequence>
<organism evidence="8 9">
    <name type="scientific">Cellulosimicrobium cellulans</name>
    <name type="common">Arthrobacter luteus</name>
    <dbReference type="NCBI Taxonomy" id="1710"/>
    <lineage>
        <taxon>Bacteria</taxon>
        <taxon>Bacillati</taxon>
        <taxon>Actinomycetota</taxon>
        <taxon>Actinomycetes</taxon>
        <taxon>Micrococcales</taxon>
        <taxon>Promicromonosporaceae</taxon>
        <taxon>Cellulosimicrobium</taxon>
    </lineage>
</organism>
<dbReference type="SMART" id="SM00448">
    <property type="entry name" value="REC"/>
    <property type="match status" value="1"/>
</dbReference>
<keyword evidence="4" id="KW-0804">Transcription</keyword>
<dbReference type="Pfam" id="PF00196">
    <property type="entry name" value="GerE"/>
    <property type="match status" value="1"/>
</dbReference>